<dbReference type="Proteomes" id="UP000799753">
    <property type="component" value="Unassembled WGS sequence"/>
</dbReference>
<keyword evidence="2" id="KW-1185">Reference proteome</keyword>
<sequence>MEVLGAISAASALLEMAITMVGRIRKAYEQQKEFANIVGGHHDELKEIRDIIQLVEEETALRTAAITSQLVTIRDLTKKLIECLNVLDLGDKRPIRKFAHHLVQGSKDQKAIADKMDKLGRAKSSLILQLQVVNVGLTRTVEENIVANVESIKRIDALLQQRFGEGQGLRLAEFLDSRLIQGDEVVALSEHDIALFNRESTSLTADTDATLESATRSTTSRIVVGNVTEEQALQINGPIGEEGWWEVSHLKIRNNRASGKSIQINHGMSMDIFEQLLRARTTGHQEYIESEQH</sequence>
<dbReference type="EMBL" id="MU006784">
    <property type="protein sequence ID" value="KAF2640902.1"/>
    <property type="molecule type" value="Genomic_DNA"/>
</dbReference>
<reference evidence="1" key="1">
    <citation type="journal article" date="2020" name="Stud. Mycol.">
        <title>101 Dothideomycetes genomes: a test case for predicting lifestyles and emergence of pathogens.</title>
        <authorList>
            <person name="Haridas S."/>
            <person name="Albert R."/>
            <person name="Binder M."/>
            <person name="Bloem J."/>
            <person name="Labutti K."/>
            <person name="Salamov A."/>
            <person name="Andreopoulos B."/>
            <person name="Baker S."/>
            <person name="Barry K."/>
            <person name="Bills G."/>
            <person name="Bluhm B."/>
            <person name="Cannon C."/>
            <person name="Castanera R."/>
            <person name="Culley D."/>
            <person name="Daum C."/>
            <person name="Ezra D."/>
            <person name="Gonzalez J."/>
            <person name="Henrissat B."/>
            <person name="Kuo A."/>
            <person name="Liang C."/>
            <person name="Lipzen A."/>
            <person name="Lutzoni F."/>
            <person name="Magnuson J."/>
            <person name="Mondo S."/>
            <person name="Nolan M."/>
            <person name="Ohm R."/>
            <person name="Pangilinan J."/>
            <person name="Park H.-J."/>
            <person name="Ramirez L."/>
            <person name="Alfaro M."/>
            <person name="Sun H."/>
            <person name="Tritt A."/>
            <person name="Yoshinaga Y."/>
            <person name="Zwiers L.-H."/>
            <person name="Turgeon B."/>
            <person name="Goodwin S."/>
            <person name="Spatafora J."/>
            <person name="Crous P."/>
            <person name="Grigoriev I."/>
        </authorList>
    </citation>
    <scope>NUCLEOTIDE SEQUENCE</scope>
    <source>
        <strain evidence="1">CBS 473.64</strain>
    </source>
</reference>
<name>A0A6A6S163_9PLEO</name>
<dbReference type="AlphaFoldDB" id="A0A6A6S163"/>
<gene>
    <name evidence="1" type="ORF">P280DRAFT_480369</name>
</gene>
<organism evidence="1 2">
    <name type="scientific">Massarina eburnea CBS 473.64</name>
    <dbReference type="NCBI Taxonomy" id="1395130"/>
    <lineage>
        <taxon>Eukaryota</taxon>
        <taxon>Fungi</taxon>
        <taxon>Dikarya</taxon>
        <taxon>Ascomycota</taxon>
        <taxon>Pezizomycotina</taxon>
        <taxon>Dothideomycetes</taxon>
        <taxon>Pleosporomycetidae</taxon>
        <taxon>Pleosporales</taxon>
        <taxon>Massarineae</taxon>
        <taxon>Massarinaceae</taxon>
        <taxon>Massarina</taxon>
    </lineage>
</organism>
<proteinExistence type="predicted"/>
<protein>
    <submittedName>
        <fullName evidence="1">Uncharacterized protein</fullName>
    </submittedName>
</protein>
<evidence type="ECO:0000313" key="1">
    <source>
        <dbReference type="EMBL" id="KAF2640902.1"/>
    </source>
</evidence>
<dbReference type="OrthoDB" id="3559235at2759"/>
<accession>A0A6A6S163</accession>
<evidence type="ECO:0000313" key="2">
    <source>
        <dbReference type="Proteomes" id="UP000799753"/>
    </source>
</evidence>